<organism evidence="2 3">
    <name type="scientific">Taxus chinensis</name>
    <name type="common">Chinese yew</name>
    <name type="synonym">Taxus wallichiana var. chinensis</name>
    <dbReference type="NCBI Taxonomy" id="29808"/>
    <lineage>
        <taxon>Eukaryota</taxon>
        <taxon>Viridiplantae</taxon>
        <taxon>Streptophyta</taxon>
        <taxon>Embryophyta</taxon>
        <taxon>Tracheophyta</taxon>
        <taxon>Spermatophyta</taxon>
        <taxon>Pinopsida</taxon>
        <taxon>Pinidae</taxon>
        <taxon>Conifers II</taxon>
        <taxon>Cupressales</taxon>
        <taxon>Taxaceae</taxon>
        <taxon>Taxus</taxon>
    </lineage>
</organism>
<feature type="non-terminal residue" evidence="2">
    <location>
        <position position="197"/>
    </location>
</feature>
<evidence type="ECO:0000313" key="2">
    <source>
        <dbReference type="EMBL" id="KAH9293533.1"/>
    </source>
</evidence>
<reference evidence="2 3" key="1">
    <citation type="journal article" date="2021" name="Nat. Plants">
        <title>The Taxus genome provides insights into paclitaxel biosynthesis.</title>
        <authorList>
            <person name="Xiong X."/>
            <person name="Gou J."/>
            <person name="Liao Q."/>
            <person name="Li Y."/>
            <person name="Zhou Q."/>
            <person name="Bi G."/>
            <person name="Li C."/>
            <person name="Du R."/>
            <person name="Wang X."/>
            <person name="Sun T."/>
            <person name="Guo L."/>
            <person name="Liang H."/>
            <person name="Lu P."/>
            <person name="Wu Y."/>
            <person name="Zhang Z."/>
            <person name="Ro D.K."/>
            <person name="Shang Y."/>
            <person name="Huang S."/>
            <person name="Yan J."/>
        </authorList>
    </citation>
    <scope>NUCLEOTIDE SEQUENCE [LARGE SCALE GENOMIC DNA]</scope>
    <source>
        <strain evidence="2">Ta-2019</strain>
    </source>
</reference>
<dbReference type="EMBL" id="JAHRHJ020001032">
    <property type="protein sequence ID" value="KAH9293533.1"/>
    <property type="molecule type" value="Genomic_DNA"/>
</dbReference>
<feature type="compositionally biased region" description="Basic and acidic residues" evidence="1">
    <location>
        <begin position="120"/>
        <end position="135"/>
    </location>
</feature>
<evidence type="ECO:0000313" key="3">
    <source>
        <dbReference type="Proteomes" id="UP000824469"/>
    </source>
</evidence>
<comment type="caution">
    <text evidence="2">The sequence shown here is derived from an EMBL/GenBank/DDBJ whole genome shotgun (WGS) entry which is preliminary data.</text>
</comment>
<feature type="region of interest" description="Disordered" evidence="1">
    <location>
        <begin position="1"/>
        <end position="79"/>
    </location>
</feature>
<sequence>MEKKQPIEESTMQIEEGEIVELEPKKKEKSDSHGVEEKLKVEAQLPKDKEDIHDSGKTHEVVPYMSQQSASTNSHKDNRRYEDNSDLLLSIMPFQIYSHGQFVKKDDLVASLMLHNKSHQMGDSHGTKKGEKSELQGDNGAKMSGDLVKRHAHEMRVSLDAHDNFQLAGLFQTAVTKEQIDGGIHKEQSQFRHHPKK</sequence>
<protein>
    <submittedName>
        <fullName evidence="2">Uncharacterized protein</fullName>
    </submittedName>
</protein>
<keyword evidence="3" id="KW-1185">Reference proteome</keyword>
<name>A0AA38C684_TAXCH</name>
<proteinExistence type="predicted"/>
<accession>A0AA38C684</accession>
<feature type="compositionally biased region" description="Basic and acidic residues" evidence="1">
    <location>
        <begin position="22"/>
        <end position="60"/>
    </location>
</feature>
<gene>
    <name evidence="2" type="ORF">KI387_041268</name>
</gene>
<feature type="region of interest" description="Disordered" evidence="1">
    <location>
        <begin position="119"/>
        <end position="143"/>
    </location>
</feature>
<dbReference type="AlphaFoldDB" id="A0AA38C684"/>
<dbReference type="Proteomes" id="UP000824469">
    <property type="component" value="Unassembled WGS sequence"/>
</dbReference>
<evidence type="ECO:0000256" key="1">
    <source>
        <dbReference type="SAM" id="MobiDB-lite"/>
    </source>
</evidence>